<evidence type="ECO:0000313" key="2">
    <source>
        <dbReference type="EMBL" id="QEG39435.1"/>
    </source>
</evidence>
<feature type="transmembrane region" description="Helical" evidence="1">
    <location>
        <begin position="106"/>
        <end position="129"/>
    </location>
</feature>
<dbReference type="EMBL" id="CP042914">
    <property type="protein sequence ID" value="QEG39435.1"/>
    <property type="molecule type" value="Genomic_DNA"/>
</dbReference>
<protein>
    <submittedName>
        <fullName evidence="2">Uncharacterized protein</fullName>
    </submittedName>
</protein>
<accession>A0A5B9QPJ5</accession>
<dbReference type="RefSeq" id="WP_244952281.1">
    <property type="nucleotide sequence ID" value="NZ_CP042914.1"/>
</dbReference>
<feature type="transmembrane region" description="Helical" evidence="1">
    <location>
        <begin position="20"/>
        <end position="48"/>
    </location>
</feature>
<reference evidence="2 3" key="1">
    <citation type="submission" date="2019-08" db="EMBL/GenBank/DDBJ databases">
        <title>Deep-cultivation of Planctomycetes and their phenomic and genomic characterization uncovers novel biology.</title>
        <authorList>
            <person name="Wiegand S."/>
            <person name="Jogler M."/>
            <person name="Boedeker C."/>
            <person name="Pinto D."/>
            <person name="Vollmers J."/>
            <person name="Rivas-Marin E."/>
            <person name="Kohn T."/>
            <person name="Peeters S.H."/>
            <person name="Heuer A."/>
            <person name="Rast P."/>
            <person name="Oberbeckmann S."/>
            <person name="Bunk B."/>
            <person name="Jeske O."/>
            <person name="Meyerdierks A."/>
            <person name="Storesund J.E."/>
            <person name="Kallscheuer N."/>
            <person name="Luecker S."/>
            <person name="Lage O.M."/>
            <person name="Pohl T."/>
            <person name="Merkel B.J."/>
            <person name="Hornburger P."/>
            <person name="Mueller R.-W."/>
            <person name="Bruemmer F."/>
            <person name="Labrenz M."/>
            <person name="Spormann A.M."/>
            <person name="Op den Camp H."/>
            <person name="Overmann J."/>
            <person name="Amann R."/>
            <person name="Jetten M.S.M."/>
            <person name="Mascher T."/>
            <person name="Medema M.H."/>
            <person name="Devos D.P."/>
            <person name="Kaster A.-K."/>
            <person name="Ovreas L."/>
            <person name="Rohde M."/>
            <person name="Galperin M.Y."/>
            <person name="Jogler C."/>
        </authorList>
    </citation>
    <scope>NUCLEOTIDE SEQUENCE [LARGE SCALE GENOMIC DNA]</scope>
    <source>
        <strain evidence="2 3">UC8</strain>
    </source>
</reference>
<evidence type="ECO:0000313" key="3">
    <source>
        <dbReference type="Proteomes" id="UP000325286"/>
    </source>
</evidence>
<organism evidence="2 3">
    <name type="scientific">Roseimaritima ulvae</name>
    <dbReference type="NCBI Taxonomy" id="980254"/>
    <lineage>
        <taxon>Bacteria</taxon>
        <taxon>Pseudomonadati</taxon>
        <taxon>Planctomycetota</taxon>
        <taxon>Planctomycetia</taxon>
        <taxon>Pirellulales</taxon>
        <taxon>Pirellulaceae</taxon>
        <taxon>Roseimaritima</taxon>
    </lineage>
</organism>
<keyword evidence="1" id="KW-0472">Membrane</keyword>
<sequence length="137" mass="14044">MPDDMLLSQAGPDQQSAAMWILSSLGWIYLILLPLAALAAFLLSLLIVIRGRGPLAAAALLLVVLAPMLIGLFAGIQGIVNVYRVIAVAGGQPLRFSLASGVSTALVAPLVAMLLSVPAYATAALGALVRCLKAPAE</sequence>
<keyword evidence="3" id="KW-1185">Reference proteome</keyword>
<proteinExistence type="predicted"/>
<evidence type="ECO:0000256" key="1">
    <source>
        <dbReference type="SAM" id="Phobius"/>
    </source>
</evidence>
<dbReference type="Proteomes" id="UP000325286">
    <property type="component" value="Chromosome"/>
</dbReference>
<dbReference type="AlphaFoldDB" id="A0A5B9QPJ5"/>
<feature type="transmembrane region" description="Helical" evidence="1">
    <location>
        <begin position="60"/>
        <end position="86"/>
    </location>
</feature>
<dbReference type="KEGG" id="rul:UC8_14300"/>
<name>A0A5B9QPJ5_9BACT</name>
<keyword evidence="1" id="KW-1133">Transmembrane helix</keyword>
<gene>
    <name evidence="2" type="ORF">UC8_14300</name>
</gene>
<keyword evidence="1" id="KW-0812">Transmembrane</keyword>